<evidence type="ECO:0000313" key="1">
    <source>
        <dbReference type="EMBL" id="EDL84052.1"/>
    </source>
</evidence>
<dbReference type="AlphaFoldDB" id="A6KRM4"/>
<evidence type="ECO:0000313" key="2">
    <source>
        <dbReference type="Proteomes" id="UP000234681"/>
    </source>
</evidence>
<organism evidence="1 2">
    <name type="scientific">Rattus norvegicus</name>
    <name type="common">Rat</name>
    <dbReference type="NCBI Taxonomy" id="10116"/>
    <lineage>
        <taxon>Eukaryota</taxon>
        <taxon>Metazoa</taxon>
        <taxon>Chordata</taxon>
        <taxon>Craniata</taxon>
        <taxon>Vertebrata</taxon>
        <taxon>Euteleostomi</taxon>
        <taxon>Mammalia</taxon>
        <taxon>Eutheria</taxon>
        <taxon>Euarchontoglires</taxon>
        <taxon>Glires</taxon>
        <taxon>Rodentia</taxon>
        <taxon>Myomorpha</taxon>
        <taxon>Muroidea</taxon>
        <taxon>Muridae</taxon>
        <taxon>Murinae</taxon>
        <taxon>Rattus</taxon>
    </lineage>
</organism>
<dbReference type="Proteomes" id="UP000234681">
    <property type="component" value="Chromosome 8"/>
</dbReference>
<proteinExistence type="predicted"/>
<accession>A6KRM4</accession>
<name>A6KRM4_RAT</name>
<sequence>MEDPGLASAAPVPSHPMAVKDRTDHTCVFHWV</sequence>
<protein>
    <submittedName>
        <fullName evidence="1">RCG58870, isoform CRA_a</fullName>
    </submittedName>
</protein>
<reference evidence="1 2" key="1">
    <citation type="submission" date="2005-09" db="EMBL/GenBank/DDBJ databases">
        <authorList>
            <person name="Mural R.J."/>
            <person name="Li P.W."/>
            <person name="Adams M.D."/>
            <person name="Amanatides P.G."/>
            <person name="Baden-Tillson H."/>
            <person name="Barnstead M."/>
            <person name="Chin S.H."/>
            <person name="Dew I."/>
            <person name="Evans C.A."/>
            <person name="Ferriera S."/>
            <person name="Flanigan M."/>
            <person name="Fosler C."/>
            <person name="Glodek A."/>
            <person name="Gu Z."/>
            <person name="Holt R.A."/>
            <person name="Jennings D."/>
            <person name="Kraft C.L."/>
            <person name="Lu F."/>
            <person name="Nguyen T."/>
            <person name="Nusskern D.R."/>
            <person name="Pfannkoch C.M."/>
            <person name="Sitter C."/>
            <person name="Sutton G.G."/>
            <person name="Venter J.C."/>
            <person name="Wang Z."/>
            <person name="Woodage T."/>
            <person name="Zheng X.H."/>
            <person name="Zhong F."/>
        </authorList>
    </citation>
    <scope>NUCLEOTIDE SEQUENCE [LARGE SCALE GENOMIC DNA]</scope>
    <source>
        <strain>BN</strain>
        <strain evidence="2">Sprague-Dawley</strain>
    </source>
</reference>
<gene>
    <name evidence="1" type="ORF">rCG_58870</name>
</gene>
<dbReference type="EMBL" id="CH474096">
    <property type="protein sequence ID" value="EDL84052.1"/>
    <property type="molecule type" value="Genomic_DNA"/>
</dbReference>